<evidence type="ECO:0000256" key="2">
    <source>
        <dbReference type="PROSITE-ProRule" id="PRU01091"/>
    </source>
</evidence>
<evidence type="ECO:0000313" key="5">
    <source>
        <dbReference type="Proteomes" id="UP001235094"/>
    </source>
</evidence>
<keyword evidence="5" id="KW-1185">Reference proteome</keyword>
<dbReference type="Proteomes" id="UP001235094">
    <property type="component" value="Unassembled WGS sequence"/>
</dbReference>
<feature type="DNA-binding region" description="OmpR/PhoB-type" evidence="2">
    <location>
        <begin position="11"/>
        <end position="109"/>
    </location>
</feature>
<dbReference type="Gene3D" id="3.40.50.300">
    <property type="entry name" value="P-loop containing nucleotide triphosphate hydrolases"/>
    <property type="match status" value="1"/>
</dbReference>
<accession>A0ABU0LXV9</accession>
<protein>
    <submittedName>
        <fullName evidence="4">ATPase/DNA-binding winged helix-turn-helix (WHTH) protein</fullName>
    </submittedName>
</protein>
<dbReference type="SUPFAM" id="SSF52540">
    <property type="entry name" value="P-loop containing nucleoside triphosphate hydrolases"/>
    <property type="match status" value="1"/>
</dbReference>
<dbReference type="InterPro" id="IPR001867">
    <property type="entry name" value="OmpR/PhoB-type_DNA-bd"/>
</dbReference>
<evidence type="ECO:0000259" key="3">
    <source>
        <dbReference type="PROSITE" id="PS51755"/>
    </source>
</evidence>
<dbReference type="SMART" id="SM00862">
    <property type="entry name" value="Trans_reg_C"/>
    <property type="match status" value="1"/>
</dbReference>
<dbReference type="InterPro" id="IPR036388">
    <property type="entry name" value="WH-like_DNA-bd_sf"/>
</dbReference>
<keyword evidence="1 2" id="KW-0238">DNA-binding</keyword>
<gene>
    <name evidence="4" type="ORF">QOZ99_004432</name>
</gene>
<reference evidence="4 5" key="1">
    <citation type="submission" date="2023-07" db="EMBL/GenBank/DDBJ databases">
        <title>Genomic Encyclopedia of Type Strains, Phase IV (KMG-IV): sequencing the most valuable type-strain genomes for metagenomic binning, comparative biology and taxonomic classification.</title>
        <authorList>
            <person name="Goeker M."/>
        </authorList>
    </citation>
    <scope>NUCLEOTIDE SEQUENCE [LARGE SCALE GENOMIC DNA]</scope>
    <source>
        <strain evidence="4 5">DSM 15561</strain>
    </source>
</reference>
<evidence type="ECO:0000256" key="1">
    <source>
        <dbReference type="ARBA" id="ARBA00023125"/>
    </source>
</evidence>
<dbReference type="PRINTS" id="PR00364">
    <property type="entry name" value="DISEASERSIST"/>
</dbReference>
<dbReference type="Gene3D" id="1.10.10.10">
    <property type="entry name" value="Winged helix-like DNA-binding domain superfamily/Winged helix DNA-binding domain"/>
    <property type="match status" value="1"/>
</dbReference>
<sequence>MDEAAERPKAELVFSFGPYRLIPSRQILLLESDPIKLGGRGFELLRLLVQRGGELVRKEELMAAAWPGIFVHESNLKVNMSNLRRLLGDTKLNPSYLATVVGRGYRFIAPVQAGIGAFAEGDAFAESPGLGHLPPQGHIVGREAELADVLTALHRERHVTLVGAGGIGKTTVAIAAARAYADICVDGLCLVDLATIDDPTLLPVALVTALGIRGNPDDSFTAILDYLLSRRMLIILDNCEHVLAAATIFARSLALKKGLSKILATSREPLSFDMEFLIRIGPLAVPDDEPGLPLQRAISFPTVELFASRALQWAGYQISDADCDAVVSICRSVEGLPLAIELMAAQLENYSPLELLAMFDRHTSFSNPRPDGAAPRHETLLATIDWSYRLLPQREAVIFRLVSIFADCFDLEDAVHIARAVGLDPIDVVAGLGGLVAKSLLNAEVNGPGLRYRQLDSTRHYAAEKRRADKADALILKYHAQRILDLFRRSEDEWHWLETGDWTMRYVSRLADLRAALAWAFGADGDVALGIKLTVAAIPLWSETSILSEAQERTEVALKLAEGVPCDDLLKAKLACSRAWSLFYSRMRKEIEEAWFNTIGFAQRANSLEYEQRGLEGLAYYLMEVGKIDEAIGCLEASERLSARHRDWSAAPEGDRALAWAKAHRGDFVESGQVLDRLAAQHSLAGKRAAMAGQDVIRFVSVRCYLTFIAWMTGRADYADVVTRDAVEQAGRAGHWLSQSNALGLAALPLALETGNIALLEHYSMLMQRNMEREIIPRWIPVHRYFRGTLSYLKGDGEAYREVRDAIDHMIECRYLLRIGMYIAGLARVLLHRGLLDEAADTISLAFQFQERQGERWCRCELMRVDAAIHHRAGDHAAAEQMWKGAVNEARAIGAKSFELRAASDLAAHYIDMRRSGEAIALLRPLYRGFSEGFDTQDLRTASQLLHSANVVG</sequence>
<dbReference type="PANTHER" id="PTHR47691:SF3">
    <property type="entry name" value="HTH-TYPE TRANSCRIPTIONAL REGULATOR RV0890C-RELATED"/>
    <property type="match status" value="1"/>
</dbReference>
<organism evidence="4 5">
    <name type="scientific">Ancylobacter amanitiformis</name>
    <dbReference type="NCBI Taxonomy" id="217069"/>
    <lineage>
        <taxon>Bacteria</taxon>
        <taxon>Pseudomonadati</taxon>
        <taxon>Pseudomonadota</taxon>
        <taxon>Alphaproteobacteria</taxon>
        <taxon>Hyphomicrobiales</taxon>
        <taxon>Xanthobacteraceae</taxon>
        <taxon>Ancylobacter</taxon>
    </lineage>
</organism>
<dbReference type="PROSITE" id="PS51755">
    <property type="entry name" value="OMPR_PHOB"/>
    <property type="match status" value="1"/>
</dbReference>
<dbReference type="PANTHER" id="PTHR47691">
    <property type="entry name" value="REGULATOR-RELATED"/>
    <property type="match status" value="1"/>
</dbReference>
<name>A0ABU0LXV9_9HYPH</name>
<dbReference type="SUPFAM" id="SSF46894">
    <property type="entry name" value="C-terminal effector domain of the bipartite response regulators"/>
    <property type="match status" value="1"/>
</dbReference>
<proteinExistence type="predicted"/>
<dbReference type="CDD" id="cd00383">
    <property type="entry name" value="trans_reg_C"/>
    <property type="match status" value="1"/>
</dbReference>
<dbReference type="InterPro" id="IPR027417">
    <property type="entry name" value="P-loop_NTPase"/>
</dbReference>
<feature type="domain" description="OmpR/PhoB-type" evidence="3">
    <location>
        <begin position="11"/>
        <end position="109"/>
    </location>
</feature>
<dbReference type="InterPro" id="IPR016032">
    <property type="entry name" value="Sig_transdc_resp-reg_C-effctor"/>
</dbReference>
<evidence type="ECO:0000313" key="4">
    <source>
        <dbReference type="EMBL" id="MDQ0513509.1"/>
    </source>
</evidence>
<dbReference type="EMBL" id="JAUSVR010000034">
    <property type="protein sequence ID" value="MDQ0513509.1"/>
    <property type="molecule type" value="Genomic_DNA"/>
</dbReference>
<dbReference type="RefSeq" id="WP_306892128.1">
    <property type="nucleotide sequence ID" value="NZ_JAUSVR010000034.1"/>
</dbReference>
<dbReference type="Pfam" id="PF00486">
    <property type="entry name" value="Trans_reg_C"/>
    <property type="match status" value="1"/>
</dbReference>
<comment type="caution">
    <text evidence="4">The sequence shown here is derived from an EMBL/GenBank/DDBJ whole genome shotgun (WGS) entry which is preliminary data.</text>
</comment>